<evidence type="ECO:0000313" key="3">
    <source>
        <dbReference type="Proteomes" id="UP000279235"/>
    </source>
</evidence>
<dbReference type="AlphaFoldDB" id="A0A2X0R0L8"/>
<evidence type="ECO:0000313" key="1">
    <source>
        <dbReference type="EMBL" id="SPB24785.1"/>
    </source>
</evidence>
<organism evidence="2 3">
    <name type="scientific">Lactococcus lactis</name>
    <dbReference type="NCBI Taxonomy" id="1358"/>
    <lineage>
        <taxon>Bacteria</taxon>
        <taxon>Bacillati</taxon>
        <taxon>Bacillota</taxon>
        <taxon>Bacilli</taxon>
        <taxon>Lactobacillales</taxon>
        <taxon>Streptococcaceae</taxon>
        <taxon>Lactococcus</taxon>
    </lineage>
</organism>
<dbReference type="EMBL" id="OGTW01000040">
    <property type="protein sequence ID" value="SPB24785.1"/>
    <property type="molecule type" value="Genomic_DNA"/>
</dbReference>
<proteinExistence type="predicted"/>
<reference evidence="2" key="3">
    <citation type="submission" date="2018-05" db="EMBL/GenBank/DDBJ databases">
        <authorList>
            <person name="Lanie J.A."/>
            <person name="Ng W.-L."/>
            <person name="Kazmierczak K.M."/>
            <person name="Andrzejewski T.M."/>
            <person name="Davidsen T.M."/>
            <person name="Wayne K.J."/>
            <person name="Tettelin H."/>
            <person name="Glass J.I."/>
            <person name="Rusch D."/>
            <person name="Podicherti R."/>
            <person name="Tsui H.-C.T."/>
            <person name="Winkler M.E."/>
        </authorList>
    </citation>
    <scope>NUCLEOTIDE SEQUENCE</scope>
    <source>
        <strain evidence="2">Lactococcus lactis</strain>
    </source>
</reference>
<dbReference type="RefSeq" id="WP_127093757.1">
    <property type="nucleotide sequence ID" value="NZ_OGTW02000040.1"/>
</dbReference>
<reference evidence="1" key="1">
    <citation type="submission" date="2018-01" db="EMBL/GenBank/DDBJ databases">
        <authorList>
            <person name="Gaut B.S."/>
            <person name="Morton B.R."/>
            <person name="Clegg M.T."/>
            <person name="Duvall M.R."/>
        </authorList>
    </citation>
    <scope>NUCLEOTIDE SEQUENCE</scope>
    <source>
        <strain evidence="1">Lactococcus lactis</strain>
    </source>
</reference>
<protein>
    <submittedName>
        <fullName evidence="2">Uncharacterized protein</fullName>
    </submittedName>
</protein>
<sequence>MKTKEILNAQILGEQFRATGSIEVFDDVEYDSSTHQTTIIKKNAGIKIDVMIWNPQIKNVLRKIITVKIKSADYAKSIVQLSDKLSGMPLISFKDLRIGDYKGDLWASASSFQVVQTKG</sequence>
<evidence type="ECO:0000313" key="2">
    <source>
        <dbReference type="EMBL" id="SPS11078.1"/>
    </source>
</evidence>
<gene>
    <name evidence="2" type="ORF">AMHIJAGA_01011</name>
</gene>
<reference evidence="3" key="2">
    <citation type="submission" date="2018-05" db="EMBL/GenBank/DDBJ databases">
        <authorList>
            <person name="Duru I."/>
        </authorList>
    </citation>
    <scope>NUCLEOTIDE SEQUENCE [LARGE SCALE GENOMIC DNA]</scope>
</reference>
<dbReference type="Proteomes" id="UP000279235">
    <property type="component" value="Unassembled WGS sequence"/>
</dbReference>
<accession>A0A2X0R0L8</accession>
<dbReference type="EMBL" id="OGTW02000040">
    <property type="protein sequence ID" value="SPS11078.1"/>
    <property type="molecule type" value="Genomic_DNA"/>
</dbReference>
<name>A0A2X0R0L8_9LACT</name>